<feature type="non-terminal residue" evidence="2">
    <location>
        <position position="590"/>
    </location>
</feature>
<feature type="compositionally biased region" description="Polar residues" evidence="1">
    <location>
        <begin position="436"/>
        <end position="450"/>
    </location>
</feature>
<feature type="compositionally biased region" description="Pro residues" evidence="1">
    <location>
        <begin position="455"/>
        <end position="467"/>
    </location>
</feature>
<dbReference type="AlphaFoldDB" id="A0A8H7LN32"/>
<feature type="region of interest" description="Disordered" evidence="1">
    <location>
        <begin position="303"/>
        <end position="331"/>
    </location>
</feature>
<dbReference type="Proteomes" id="UP000650582">
    <property type="component" value="Unassembled WGS sequence"/>
</dbReference>
<organism evidence="2 3">
    <name type="scientific">Rhizoctonia solani</name>
    <dbReference type="NCBI Taxonomy" id="456999"/>
    <lineage>
        <taxon>Eukaryota</taxon>
        <taxon>Fungi</taxon>
        <taxon>Dikarya</taxon>
        <taxon>Basidiomycota</taxon>
        <taxon>Agaricomycotina</taxon>
        <taxon>Agaricomycetes</taxon>
        <taxon>Cantharellales</taxon>
        <taxon>Ceratobasidiaceae</taxon>
        <taxon>Rhizoctonia</taxon>
    </lineage>
</organism>
<feature type="region of interest" description="Disordered" evidence="1">
    <location>
        <begin position="436"/>
        <end position="508"/>
    </location>
</feature>
<feature type="region of interest" description="Disordered" evidence="1">
    <location>
        <begin position="229"/>
        <end position="257"/>
    </location>
</feature>
<evidence type="ECO:0000313" key="3">
    <source>
        <dbReference type="Proteomes" id="UP000650582"/>
    </source>
</evidence>
<feature type="region of interest" description="Disordered" evidence="1">
    <location>
        <begin position="348"/>
        <end position="368"/>
    </location>
</feature>
<feature type="compositionally biased region" description="Polar residues" evidence="1">
    <location>
        <begin position="481"/>
        <end position="495"/>
    </location>
</feature>
<protein>
    <submittedName>
        <fullName evidence="2">Uncharacterized protein</fullName>
    </submittedName>
</protein>
<evidence type="ECO:0000313" key="2">
    <source>
        <dbReference type="EMBL" id="KAF8686125.1"/>
    </source>
</evidence>
<feature type="compositionally biased region" description="Polar residues" evidence="1">
    <location>
        <begin position="312"/>
        <end position="331"/>
    </location>
</feature>
<evidence type="ECO:0000256" key="1">
    <source>
        <dbReference type="SAM" id="MobiDB-lite"/>
    </source>
</evidence>
<comment type="caution">
    <text evidence="2">The sequence shown here is derived from an EMBL/GenBank/DDBJ whole genome shotgun (WGS) entry which is preliminary data.</text>
</comment>
<reference evidence="2" key="1">
    <citation type="submission" date="2020-09" db="EMBL/GenBank/DDBJ databases">
        <title>Comparative genome analyses of four rice-infecting Rhizoctonia solani isolates reveal extensive enrichment of homogalacturonan modification genes.</title>
        <authorList>
            <person name="Lee D.-Y."/>
            <person name="Jeon J."/>
            <person name="Kim K.-T."/>
            <person name="Cheong K."/>
            <person name="Song H."/>
            <person name="Choi G."/>
            <person name="Ko J."/>
            <person name="Opiyo S.O."/>
            <person name="Zuo S."/>
            <person name="Madhav S."/>
            <person name="Lee Y.-H."/>
            <person name="Wang G.-L."/>
        </authorList>
    </citation>
    <scope>NUCLEOTIDE SEQUENCE</scope>
    <source>
        <strain evidence="2">AG1-IA YN-7</strain>
    </source>
</reference>
<accession>A0A8H7LN32</accession>
<name>A0A8H7LN32_9AGAM</name>
<sequence>MPQVPVLLTFDNLFLHLHPPSKPPFHHPTVLSPREHLSLASNAQQRQTLACAQRRQACNAQKAACKAAQGLESGYESLPDQTQAKHTHDSQDLTNQEETLANGLTLQQVIRLYATAQLLRELDHPLDLPTHLPRLLPPLVHSSLTVISSLQPVATGLGHHITHPAITKSEYIKLPFYDMTIADQIYPGQTTRLINANQSRAKRPWIKHALSNTKTNVPKAKDNHIFITSSPFASPHSSCPPSPLSQQDPQVPPEDTQTVPEDLEVDQVNIQTVPKTSTQHPVLDIAGPTTWTLSQALPVSLGAPTSDPPHSPITTTTANHLQSSTQAPPSQHARVTQVQPATNRCCQVSQPAPPTSTQPEPINVADGLPPTCGWTRTCGGCGRGSAVRVGEGLHVMLPGERAIPRSLGIRREGALVVPAPTLPDISLQRNSQSIGIASQPRTQTPSASQQTSNPPNRPPTAPAPCTTPGPSNINQPDCAPTTPQVSGTRPPTGNRQPPPKTLAGPLLSSLTRPNLPYLANRWAIQGKHPGLNPVARGDNRGARQAQAQVAALILSNPIVTRPTPENGAELVLDNDEEQAAEAAVAQGREP</sequence>
<proteinExistence type="predicted"/>
<gene>
    <name evidence="2" type="ORF">RHS04_00365</name>
</gene>
<dbReference type="EMBL" id="JACYCC010000012">
    <property type="protein sequence ID" value="KAF8686125.1"/>
    <property type="molecule type" value="Genomic_DNA"/>
</dbReference>